<reference evidence="1" key="1">
    <citation type="journal article" date="2023" name="G3 (Bethesda)">
        <title>Whole genome assembly and annotation of the endangered Caribbean coral Acropora cervicornis.</title>
        <authorList>
            <person name="Selwyn J.D."/>
            <person name="Vollmer S.V."/>
        </authorList>
    </citation>
    <scope>NUCLEOTIDE SEQUENCE</scope>
    <source>
        <strain evidence="1">K2</strain>
    </source>
</reference>
<evidence type="ECO:0000313" key="1">
    <source>
        <dbReference type="EMBL" id="KAK2551699.1"/>
    </source>
</evidence>
<comment type="caution">
    <text evidence="1">The sequence shown here is derived from an EMBL/GenBank/DDBJ whole genome shotgun (WGS) entry which is preliminary data.</text>
</comment>
<keyword evidence="2" id="KW-1185">Reference proteome</keyword>
<protein>
    <submittedName>
        <fullName evidence="1">Uncharacterized protein</fullName>
    </submittedName>
</protein>
<dbReference type="EMBL" id="JARQWQ010000094">
    <property type="protein sequence ID" value="KAK2551699.1"/>
    <property type="molecule type" value="Genomic_DNA"/>
</dbReference>
<accession>A0AAD9PZ34</accession>
<organism evidence="1 2">
    <name type="scientific">Acropora cervicornis</name>
    <name type="common">Staghorn coral</name>
    <dbReference type="NCBI Taxonomy" id="6130"/>
    <lineage>
        <taxon>Eukaryota</taxon>
        <taxon>Metazoa</taxon>
        <taxon>Cnidaria</taxon>
        <taxon>Anthozoa</taxon>
        <taxon>Hexacorallia</taxon>
        <taxon>Scleractinia</taxon>
        <taxon>Astrocoeniina</taxon>
        <taxon>Acroporidae</taxon>
        <taxon>Acropora</taxon>
    </lineage>
</organism>
<name>A0AAD9PZ34_ACRCE</name>
<reference evidence="1" key="2">
    <citation type="journal article" date="2023" name="Science">
        <title>Genomic signatures of disease resistance in endangered staghorn corals.</title>
        <authorList>
            <person name="Vollmer S.V."/>
            <person name="Selwyn J.D."/>
            <person name="Despard B.A."/>
            <person name="Roesel C.L."/>
        </authorList>
    </citation>
    <scope>NUCLEOTIDE SEQUENCE</scope>
    <source>
        <strain evidence="1">K2</strain>
    </source>
</reference>
<dbReference type="AlphaFoldDB" id="A0AAD9PZ34"/>
<evidence type="ECO:0000313" key="2">
    <source>
        <dbReference type="Proteomes" id="UP001249851"/>
    </source>
</evidence>
<sequence length="126" mass="14164">MDDPSACPCLYTDGLSDELPFFAQARPRRMIRNEKGIDLTEVDHLRPEMEEEVLHDRHHEGDKEADRARCHRQIPKKGSAIGENPVVLTSTLLVPVIDIDAHVLGGDGVEYLYPVKAQSDTMIGRF</sequence>
<dbReference type="Proteomes" id="UP001249851">
    <property type="component" value="Unassembled WGS sequence"/>
</dbReference>
<proteinExistence type="predicted"/>
<gene>
    <name evidence="1" type="ORF">P5673_027297</name>
</gene>